<dbReference type="InterPro" id="IPR020622">
    <property type="entry name" value="Ala_racemase_pyridoxalP-BS"/>
</dbReference>
<dbReference type="RefSeq" id="WP_305028080.1">
    <property type="nucleotide sequence ID" value="NZ_JAUQTA010000001.1"/>
</dbReference>
<dbReference type="InterPro" id="IPR029066">
    <property type="entry name" value="PLP-binding_barrel"/>
</dbReference>
<organism evidence="6 7">
    <name type="scientific">Nocardioides jiangxiensis</name>
    <dbReference type="NCBI Taxonomy" id="3064524"/>
    <lineage>
        <taxon>Bacteria</taxon>
        <taxon>Bacillati</taxon>
        <taxon>Actinomycetota</taxon>
        <taxon>Actinomycetes</taxon>
        <taxon>Propionibacteriales</taxon>
        <taxon>Nocardioidaceae</taxon>
        <taxon>Nocardioides</taxon>
    </lineage>
</organism>
<evidence type="ECO:0000256" key="4">
    <source>
        <dbReference type="HAMAP-Rule" id="MF_01201"/>
    </source>
</evidence>
<dbReference type="NCBIfam" id="TIGR00492">
    <property type="entry name" value="alr"/>
    <property type="match status" value="1"/>
</dbReference>
<name>A0ABT9B1I7_9ACTN</name>
<dbReference type="InterPro" id="IPR000821">
    <property type="entry name" value="Ala_racemase"/>
</dbReference>
<dbReference type="CDD" id="cd00430">
    <property type="entry name" value="PLPDE_III_AR"/>
    <property type="match status" value="1"/>
</dbReference>
<keyword evidence="7" id="KW-1185">Reference proteome</keyword>
<evidence type="ECO:0000313" key="6">
    <source>
        <dbReference type="EMBL" id="MDO7868722.1"/>
    </source>
</evidence>
<evidence type="ECO:0000256" key="1">
    <source>
        <dbReference type="ARBA" id="ARBA00001933"/>
    </source>
</evidence>
<dbReference type="Proteomes" id="UP001233314">
    <property type="component" value="Unassembled WGS sequence"/>
</dbReference>
<reference evidence="6 7" key="1">
    <citation type="submission" date="2023-07" db="EMBL/GenBank/DDBJ databases">
        <title>Nocardioides sp. nov WY-20 isolated from soil.</title>
        <authorList>
            <person name="Liu B."/>
            <person name="Wan Y."/>
        </authorList>
    </citation>
    <scope>NUCLEOTIDE SEQUENCE [LARGE SCALE GENOMIC DNA]</scope>
    <source>
        <strain evidence="6 7">WY-20</strain>
    </source>
</reference>
<keyword evidence="2 4" id="KW-0663">Pyridoxal phosphate</keyword>
<dbReference type="InterPro" id="IPR009006">
    <property type="entry name" value="Ala_racemase/Decarboxylase_C"/>
</dbReference>
<comment type="caution">
    <text evidence="6">The sequence shown here is derived from an EMBL/GenBank/DDBJ whole genome shotgun (WGS) entry which is preliminary data.</text>
</comment>
<dbReference type="HAMAP" id="MF_01201">
    <property type="entry name" value="Ala_racemase"/>
    <property type="match status" value="1"/>
</dbReference>
<comment type="similarity">
    <text evidence="4">Belongs to the alanine racemase family.</text>
</comment>
<comment type="pathway">
    <text evidence="4">Amino-acid biosynthesis; D-alanine biosynthesis; D-alanine from L-alanine: step 1/1.</text>
</comment>
<dbReference type="SUPFAM" id="SSF50621">
    <property type="entry name" value="Alanine racemase C-terminal domain-like"/>
    <property type="match status" value="1"/>
</dbReference>
<dbReference type="InterPro" id="IPR011079">
    <property type="entry name" value="Ala_racemase_C"/>
</dbReference>
<gene>
    <name evidence="6" type="primary">alr</name>
    <name evidence="6" type="ORF">Q5722_10120</name>
</gene>
<feature type="active site" description="Proton acceptor; specific for L-alanine" evidence="4">
    <location>
        <position position="268"/>
    </location>
</feature>
<dbReference type="PRINTS" id="PR00992">
    <property type="entry name" value="ALARACEMASE"/>
</dbReference>
<dbReference type="Pfam" id="PF01168">
    <property type="entry name" value="Ala_racemase_N"/>
    <property type="match status" value="1"/>
</dbReference>
<feature type="modified residue" description="N6-(pyridoxal phosphate)lysine" evidence="4">
    <location>
        <position position="37"/>
    </location>
</feature>
<feature type="binding site" evidence="4">
    <location>
        <position position="316"/>
    </location>
    <ligand>
        <name>substrate</name>
    </ligand>
</feature>
<evidence type="ECO:0000313" key="7">
    <source>
        <dbReference type="Proteomes" id="UP001233314"/>
    </source>
</evidence>
<dbReference type="SMART" id="SM01005">
    <property type="entry name" value="Ala_racemase_C"/>
    <property type="match status" value="1"/>
</dbReference>
<comment type="function">
    <text evidence="4">Catalyzes the interconversion of L-alanine and D-alanine. May also act on other amino acids.</text>
</comment>
<sequence length="383" mass="39907">MNTPNAEIVVDVAAIRHNVRRLREWVGPDVQMMTVVKGDGYGHGMLDAARAAVAAGADWLGVATYDEALTLRAHGYTGRLLCWLGVPGQDVVPLVDADVDVTAYSVAELDVIRAAAREAGVPARVQLKIDTGLSRGGATAADWPGLVAAAREAEVAGEVRVTGIWSHLVASDDPGHPANDLQEKAFLDALAIADAAGLQPEVRHLANSAAAVLRPSMRFDLVRCGIASYGLDPAPGVTPAELDLVPAMTARAHLAMVKRIEAGAGVSYGHLWVADAPTTLGLVPAGYADGVPRHGSNVLEIAVAGERHPLRGRVCMDQVVIDLGPESSARAGDLAVLFGPGSQGEPTATEWAEACGTINYEIVTRIGGRFARTVVDSAPEGQA</sequence>
<dbReference type="InterPro" id="IPR001608">
    <property type="entry name" value="Ala_racemase_N"/>
</dbReference>
<feature type="domain" description="Alanine racemase C-terminal" evidence="5">
    <location>
        <begin position="247"/>
        <end position="375"/>
    </location>
</feature>
<keyword evidence="3 4" id="KW-0413">Isomerase</keyword>
<dbReference type="Gene3D" id="2.40.37.10">
    <property type="entry name" value="Lyase, Ornithine Decarboxylase, Chain A, domain 1"/>
    <property type="match status" value="1"/>
</dbReference>
<dbReference type="Gene3D" id="3.20.20.10">
    <property type="entry name" value="Alanine racemase"/>
    <property type="match status" value="1"/>
</dbReference>
<feature type="active site" description="Proton acceptor; specific for D-alanine" evidence="4">
    <location>
        <position position="37"/>
    </location>
</feature>
<proteinExistence type="inferred from homology"/>
<protein>
    <recommendedName>
        <fullName evidence="4">Alanine racemase</fullName>
        <ecNumber evidence="4">5.1.1.1</ecNumber>
    </recommendedName>
</protein>
<evidence type="ECO:0000259" key="5">
    <source>
        <dbReference type="SMART" id="SM01005"/>
    </source>
</evidence>
<comment type="catalytic activity">
    <reaction evidence="4">
        <text>L-alanine = D-alanine</text>
        <dbReference type="Rhea" id="RHEA:20249"/>
        <dbReference type="ChEBI" id="CHEBI:57416"/>
        <dbReference type="ChEBI" id="CHEBI:57972"/>
        <dbReference type="EC" id="5.1.1.1"/>
    </reaction>
</comment>
<comment type="cofactor">
    <cofactor evidence="1 4">
        <name>pyridoxal 5'-phosphate</name>
        <dbReference type="ChEBI" id="CHEBI:597326"/>
    </cofactor>
</comment>
<evidence type="ECO:0000256" key="2">
    <source>
        <dbReference type="ARBA" id="ARBA00022898"/>
    </source>
</evidence>
<dbReference type="GO" id="GO:0008784">
    <property type="term" value="F:alanine racemase activity"/>
    <property type="evidence" value="ECO:0007669"/>
    <property type="project" value="UniProtKB-EC"/>
</dbReference>
<dbReference type="PANTHER" id="PTHR30511">
    <property type="entry name" value="ALANINE RACEMASE"/>
    <property type="match status" value="1"/>
</dbReference>
<dbReference type="PANTHER" id="PTHR30511:SF0">
    <property type="entry name" value="ALANINE RACEMASE, CATABOLIC-RELATED"/>
    <property type="match status" value="1"/>
</dbReference>
<dbReference type="EMBL" id="JAUQTA010000001">
    <property type="protein sequence ID" value="MDO7868722.1"/>
    <property type="molecule type" value="Genomic_DNA"/>
</dbReference>
<dbReference type="Pfam" id="PF00842">
    <property type="entry name" value="Ala_racemase_C"/>
    <property type="match status" value="1"/>
</dbReference>
<dbReference type="EC" id="5.1.1.1" evidence="4"/>
<dbReference type="SUPFAM" id="SSF51419">
    <property type="entry name" value="PLP-binding barrel"/>
    <property type="match status" value="1"/>
</dbReference>
<evidence type="ECO:0000256" key="3">
    <source>
        <dbReference type="ARBA" id="ARBA00023235"/>
    </source>
</evidence>
<dbReference type="PROSITE" id="PS00395">
    <property type="entry name" value="ALANINE_RACEMASE"/>
    <property type="match status" value="1"/>
</dbReference>
<feature type="binding site" evidence="4">
    <location>
        <position position="135"/>
    </location>
    <ligand>
        <name>substrate</name>
    </ligand>
</feature>
<accession>A0ABT9B1I7</accession>